<sequence length="410" mass="42009">MHQKVRNPTGVRTLVPACMAAVAYIDPGNFGVNVESGASYGYALAWVVIAASIVGMVVQYLAAKLGAATGLSLAENCRERCSGPVRVQLWLVTELVVIMTDLAELVGGAFALNILFGVPLLVGAVIVGAVSFVVLAIRVRGHEGFEVLVLALLAMVVIAVLWQTVIAGVDLDRLATEIAPGPMEPSAALLAAGIVGATVMPHALHFQSAVCRPVPVVTAAGAHGKGVGRDGGSASIARDLRRSVVIAMSVVGLANVAIVLAAAVLPESASGDLAAAYAAFGDVAGHGAAVLFALALLASGLASTVVGAYTGQVVMQGFLRRSYTVWVRRVVSLAPPLVLLALGLNATQALVLSQVVLSFAAPTSLIPLVLFTRRRAVMGDLVNRPLTTWVAGAATVLIIALNAYVLLALV</sequence>
<accession>A0A839N1Y0</accession>
<keyword evidence="5 6" id="KW-0472">Membrane</keyword>
<dbReference type="GO" id="GO:0005886">
    <property type="term" value="C:plasma membrane"/>
    <property type="evidence" value="ECO:0007669"/>
    <property type="project" value="TreeGrafter"/>
</dbReference>
<feature type="transmembrane region" description="Helical" evidence="6">
    <location>
        <begin position="147"/>
        <end position="166"/>
    </location>
</feature>
<evidence type="ECO:0000256" key="6">
    <source>
        <dbReference type="SAM" id="Phobius"/>
    </source>
</evidence>
<dbReference type="GO" id="GO:0005384">
    <property type="term" value="F:manganese ion transmembrane transporter activity"/>
    <property type="evidence" value="ECO:0007669"/>
    <property type="project" value="TreeGrafter"/>
</dbReference>
<keyword evidence="8" id="KW-1185">Reference proteome</keyword>
<dbReference type="RefSeq" id="WP_183317982.1">
    <property type="nucleotide sequence ID" value="NZ_JACHVQ010000001.1"/>
</dbReference>
<evidence type="ECO:0000256" key="1">
    <source>
        <dbReference type="ARBA" id="ARBA00004141"/>
    </source>
</evidence>
<evidence type="ECO:0000256" key="5">
    <source>
        <dbReference type="ARBA" id="ARBA00023136"/>
    </source>
</evidence>
<feature type="transmembrane region" description="Helical" evidence="6">
    <location>
        <begin position="109"/>
        <end position="135"/>
    </location>
</feature>
<dbReference type="EMBL" id="JACHVQ010000001">
    <property type="protein sequence ID" value="MBB2890114.1"/>
    <property type="molecule type" value="Genomic_DNA"/>
</dbReference>
<feature type="transmembrane region" description="Helical" evidence="6">
    <location>
        <begin position="40"/>
        <end position="62"/>
    </location>
</feature>
<evidence type="ECO:0000313" key="8">
    <source>
        <dbReference type="Proteomes" id="UP000559182"/>
    </source>
</evidence>
<feature type="transmembrane region" description="Helical" evidence="6">
    <location>
        <begin position="330"/>
        <end position="350"/>
    </location>
</feature>
<dbReference type="Proteomes" id="UP000559182">
    <property type="component" value="Unassembled WGS sequence"/>
</dbReference>
<dbReference type="Pfam" id="PF01566">
    <property type="entry name" value="Nramp"/>
    <property type="match status" value="1"/>
</dbReference>
<dbReference type="InterPro" id="IPR001046">
    <property type="entry name" value="NRAMP_fam"/>
</dbReference>
<proteinExistence type="predicted"/>
<feature type="transmembrane region" description="Helical" evidence="6">
    <location>
        <begin position="285"/>
        <end position="309"/>
    </location>
</feature>
<protein>
    <submittedName>
        <fullName evidence="7">Manganese transport protein</fullName>
    </submittedName>
</protein>
<dbReference type="GO" id="GO:0015086">
    <property type="term" value="F:cadmium ion transmembrane transporter activity"/>
    <property type="evidence" value="ECO:0007669"/>
    <property type="project" value="TreeGrafter"/>
</dbReference>
<feature type="transmembrane region" description="Helical" evidence="6">
    <location>
        <begin position="186"/>
        <end position="204"/>
    </location>
</feature>
<gene>
    <name evidence="7" type="ORF">FHU39_000098</name>
</gene>
<name>A0A839N1Y0_9MICO</name>
<dbReference type="NCBIfam" id="NF037982">
    <property type="entry name" value="Nramp_1"/>
    <property type="match status" value="1"/>
</dbReference>
<dbReference type="PRINTS" id="PR00447">
    <property type="entry name" value="NATRESASSCMP"/>
</dbReference>
<comment type="caution">
    <text evidence="7">The sequence shown here is derived from an EMBL/GenBank/DDBJ whole genome shotgun (WGS) entry which is preliminary data.</text>
</comment>
<feature type="transmembrane region" description="Helical" evidence="6">
    <location>
        <begin position="244"/>
        <end position="265"/>
    </location>
</feature>
<keyword evidence="2" id="KW-0813">Transport</keyword>
<evidence type="ECO:0000313" key="7">
    <source>
        <dbReference type="EMBL" id="MBB2890114.1"/>
    </source>
</evidence>
<organism evidence="7 8">
    <name type="scientific">Flexivirga oryzae</name>
    <dbReference type="NCBI Taxonomy" id="1794944"/>
    <lineage>
        <taxon>Bacteria</taxon>
        <taxon>Bacillati</taxon>
        <taxon>Actinomycetota</taxon>
        <taxon>Actinomycetes</taxon>
        <taxon>Micrococcales</taxon>
        <taxon>Dermacoccaceae</taxon>
        <taxon>Flexivirga</taxon>
    </lineage>
</organism>
<keyword evidence="3 6" id="KW-0812">Transmembrane</keyword>
<evidence type="ECO:0000256" key="3">
    <source>
        <dbReference type="ARBA" id="ARBA00022692"/>
    </source>
</evidence>
<evidence type="ECO:0000256" key="4">
    <source>
        <dbReference type="ARBA" id="ARBA00022989"/>
    </source>
</evidence>
<dbReference type="PANTHER" id="PTHR11706">
    <property type="entry name" value="SOLUTE CARRIER PROTEIN FAMILY 11 MEMBER"/>
    <property type="match status" value="1"/>
</dbReference>
<reference evidence="7 8" key="1">
    <citation type="submission" date="2020-08" db="EMBL/GenBank/DDBJ databases">
        <title>Sequencing the genomes of 1000 actinobacteria strains.</title>
        <authorList>
            <person name="Klenk H.-P."/>
        </authorList>
    </citation>
    <scope>NUCLEOTIDE SEQUENCE [LARGE SCALE GENOMIC DNA]</scope>
    <source>
        <strain evidence="7 8">DSM 105369</strain>
    </source>
</reference>
<dbReference type="AlphaFoldDB" id="A0A839N1Y0"/>
<evidence type="ECO:0000256" key="2">
    <source>
        <dbReference type="ARBA" id="ARBA00022448"/>
    </source>
</evidence>
<feature type="transmembrane region" description="Helical" evidence="6">
    <location>
        <begin position="386"/>
        <end position="407"/>
    </location>
</feature>
<dbReference type="GO" id="GO:0034755">
    <property type="term" value="P:iron ion transmembrane transport"/>
    <property type="evidence" value="ECO:0007669"/>
    <property type="project" value="TreeGrafter"/>
</dbReference>
<comment type="subcellular location">
    <subcellularLocation>
        <location evidence="1">Membrane</location>
        <topology evidence="1">Multi-pass membrane protein</topology>
    </subcellularLocation>
</comment>
<dbReference type="PANTHER" id="PTHR11706:SF33">
    <property type="entry name" value="NATURAL RESISTANCE-ASSOCIATED MACROPHAGE PROTEIN 2"/>
    <property type="match status" value="1"/>
</dbReference>
<keyword evidence="4 6" id="KW-1133">Transmembrane helix</keyword>